<keyword evidence="3" id="KW-1185">Reference proteome</keyword>
<organism evidence="2 3">
    <name type="scientific">Kingdonia uniflora</name>
    <dbReference type="NCBI Taxonomy" id="39325"/>
    <lineage>
        <taxon>Eukaryota</taxon>
        <taxon>Viridiplantae</taxon>
        <taxon>Streptophyta</taxon>
        <taxon>Embryophyta</taxon>
        <taxon>Tracheophyta</taxon>
        <taxon>Spermatophyta</taxon>
        <taxon>Magnoliopsida</taxon>
        <taxon>Ranunculales</taxon>
        <taxon>Circaeasteraceae</taxon>
        <taxon>Kingdonia</taxon>
    </lineage>
</organism>
<evidence type="ECO:0000259" key="1">
    <source>
        <dbReference type="Pfam" id="PF00462"/>
    </source>
</evidence>
<dbReference type="InterPro" id="IPR036249">
    <property type="entry name" value="Thioredoxin-like_sf"/>
</dbReference>
<dbReference type="EMBL" id="JACGCM010000622">
    <property type="protein sequence ID" value="KAF6169991.1"/>
    <property type="molecule type" value="Genomic_DNA"/>
</dbReference>
<comment type="caution">
    <text evidence="2">The sequence shown here is derived from an EMBL/GenBank/DDBJ whole genome shotgun (WGS) entry which is preliminary data.</text>
</comment>
<dbReference type="Pfam" id="PF00462">
    <property type="entry name" value="Glutaredoxin"/>
    <property type="match status" value="1"/>
</dbReference>
<dbReference type="CDD" id="cd03031">
    <property type="entry name" value="GRX_GRX_like"/>
    <property type="match status" value="1"/>
</dbReference>
<dbReference type="OrthoDB" id="423313at2759"/>
<dbReference type="AlphaFoldDB" id="A0A7J7NS24"/>
<dbReference type="SUPFAM" id="SSF52833">
    <property type="entry name" value="Thioredoxin-like"/>
    <property type="match status" value="1"/>
</dbReference>
<accession>A0A7J7NS24</accession>
<dbReference type="PANTHER" id="PTHR45669">
    <property type="entry name" value="GLUTAREDOXIN DOMAIN-CONTAINING CYSTEINE-RICH PROTEIN CG12206-RELATED"/>
    <property type="match status" value="1"/>
</dbReference>
<evidence type="ECO:0000313" key="3">
    <source>
        <dbReference type="Proteomes" id="UP000541444"/>
    </source>
</evidence>
<dbReference type="Pfam" id="PF23733">
    <property type="entry name" value="GRXCR1-2_C"/>
    <property type="match status" value="1"/>
</dbReference>
<dbReference type="Gene3D" id="3.40.30.10">
    <property type="entry name" value="Glutaredoxin"/>
    <property type="match status" value="1"/>
</dbReference>
<dbReference type="PANTHER" id="PTHR45669:SF14">
    <property type="entry name" value="EMB|CAB81925.1-RELATED"/>
    <property type="match status" value="1"/>
</dbReference>
<dbReference type="InterPro" id="IPR002109">
    <property type="entry name" value="Glutaredoxin"/>
</dbReference>
<gene>
    <name evidence="2" type="ORF">GIB67_034383</name>
</gene>
<proteinExistence type="predicted"/>
<evidence type="ECO:0000313" key="2">
    <source>
        <dbReference type="EMBL" id="KAF6169991.1"/>
    </source>
</evidence>
<sequence length="450" mass="50907">MKGVKGRFLKKLNSIKPIQALKQARVLHVGVSDGIFYTPDPKRVFSNPFSRKQQDQEPQCRNVPVLDPNDVDVSEFMRDFENEDEEMGFGEDVDNKENIGPPIKPKVVQSLVPSKEISENSNHCKLPPSEIDVFCFRKPDLNSRTLFDPNLLAAFEQAVMNHILTQEESRKPRVWEDEPPSKTRRLEENPLLAFEEKPPPGGSDSVILYTTSLRGIRKTFEDCTSIQFLLNSFKILYFERDVSMHLEFREELWRILGGRVVPPRLFIKGRYIGGADIVVTLHERGKLLELFQGMPRDQSTSPCDGCSGVRFVLCFNCNGSRKISPSEGDDILSVQCPKCNENGLIIWTLKVRLSKSIQIVNRDLCRNWNISASFSLPWYKTCSGSNLIHNDGLLDDNKGGLGEVISDWNGNCLIGFTGCSAPNTITYHELEAVLYDIKIAIKLELKNVSI</sequence>
<dbReference type="Proteomes" id="UP000541444">
    <property type="component" value="Unassembled WGS sequence"/>
</dbReference>
<dbReference type="PROSITE" id="PS51354">
    <property type="entry name" value="GLUTAREDOXIN_2"/>
    <property type="match status" value="1"/>
</dbReference>
<protein>
    <recommendedName>
        <fullName evidence="1">Glutaredoxin domain-containing protein</fullName>
    </recommendedName>
</protein>
<name>A0A7J7NS24_9MAGN</name>
<feature type="domain" description="Glutaredoxin" evidence="1">
    <location>
        <begin position="206"/>
        <end position="272"/>
    </location>
</feature>
<reference evidence="2 3" key="1">
    <citation type="journal article" date="2020" name="IScience">
        <title>Genome Sequencing of the Endangered Kingdonia uniflora (Circaeasteraceae, Ranunculales) Reveals Potential Mechanisms of Evolutionary Specialization.</title>
        <authorList>
            <person name="Sun Y."/>
            <person name="Deng T."/>
            <person name="Zhang A."/>
            <person name="Moore M.J."/>
            <person name="Landis J.B."/>
            <person name="Lin N."/>
            <person name="Zhang H."/>
            <person name="Zhang X."/>
            <person name="Huang J."/>
            <person name="Zhang X."/>
            <person name="Sun H."/>
            <person name="Wang H."/>
        </authorList>
    </citation>
    <scope>NUCLEOTIDE SEQUENCE [LARGE SCALE GENOMIC DNA]</scope>
    <source>
        <strain evidence="2">TB1705</strain>
        <tissue evidence="2">Leaf</tissue>
    </source>
</reference>